<dbReference type="PANTHER" id="PTHR30055">
    <property type="entry name" value="HTH-TYPE TRANSCRIPTIONAL REGULATOR RUTR"/>
    <property type="match status" value="1"/>
</dbReference>
<dbReference type="PANTHER" id="PTHR30055:SF226">
    <property type="entry name" value="HTH-TYPE TRANSCRIPTIONAL REGULATOR PKSA"/>
    <property type="match status" value="1"/>
</dbReference>
<dbReference type="EMBL" id="PVZF01000006">
    <property type="protein sequence ID" value="PRY14672.1"/>
    <property type="molecule type" value="Genomic_DNA"/>
</dbReference>
<dbReference type="InterPro" id="IPR050109">
    <property type="entry name" value="HTH-type_TetR-like_transc_reg"/>
</dbReference>
<dbReference type="OrthoDB" id="7505659at2"/>
<feature type="DNA-binding region" description="H-T-H motif" evidence="5">
    <location>
        <begin position="38"/>
        <end position="57"/>
    </location>
</feature>
<evidence type="ECO:0000256" key="5">
    <source>
        <dbReference type="PROSITE-ProRule" id="PRU00335"/>
    </source>
</evidence>
<feature type="domain" description="HTH tetR-type" evidence="6">
    <location>
        <begin position="15"/>
        <end position="75"/>
    </location>
</feature>
<organism evidence="7 8">
    <name type="scientific">Kineococcus rhizosphaerae</name>
    <dbReference type="NCBI Taxonomy" id="559628"/>
    <lineage>
        <taxon>Bacteria</taxon>
        <taxon>Bacillati</taxon>
        <taxon>Actinomycetota</taxon>
        <taxon>Actinomycetes</taxon>
        <taxon>Kineosporiales</taxon>
        <taxon>Kineosporiaceae</taxon>
        <taxon>Kineococcus</taxon>
    </lineage>
</organism>
<evidence type="ECO:0000313" key="8">
    <source>
        <dbReference type="Proteomes" id="UP000238083"/>
    </source>
</evidence>
<protein>
    <submittedName>
        <fullName evidence="7">TetR family transcriptional regulator</fullName>
    </submittedName>
</protein>
<accession>A0A2T0R3N9</accession>
<evidence type="ECO:0000256" key="2">
    <source>
        <dbReference type="ARBA" id="ARBA00023015"/>
    </source>
</evidence>
<dbReference type="PRINTS" id="PR00455">
    <property type="entry name" value="HTHTETR"/>
</dbReference>
<keyword evidence="8" id="KW-1185">Reference proteome</keyword>
<evidence type="ECO:0000256" key="1">
    <source>
        <dbReference type="ARBA" id="ARBA00022491"/>
    </source>
</evidence>
<sequence>MPEGTEQRRSYRKGIERRQQILDHAIDQFAERGVDGASLRSVGDAIGVSHAALRHYFSSRDELLVEAYREHERRVQPETLPATEGAVESMAQSADRNRGIPGLVQLYSTLTSDALQEQHPLTREFIRARFSRVRDELAEKIAEGQRAGRIAADIDPRDAAALVAAASDGLQVQWLLDPGTVDVRRSLELLERFLPSGSAG</sequence>
<dbReference type="RefSeq" id="WP_106211183.1">
    <property type="nucleotide sequence ID" value="NZ_PVZF01000006.1"/>
</dbReference>
<reference evidence="7 8" key="1">
    <citation type="submission" date="2018-03" db="EMBL/GenBank/DDBJ databases">
        <title>Genomic Encyclopedia of Archaeal and Bacterial Type Strains, Phase II (KMG-II): from individual species to whole genera.</title>
        <authorList>
            <person name="Goeker M."/>
        </authorList>
    </citation>
    <scope>NUCLEOTIDE SEQUENCE [LARGE SCALE GENOMIC DNA]</scope>
    <source>
        <strain evidence="7 8">DSM 19711</strain>
    </source>
</reference>
<dbReference type="GO" id="GO:0003700">
    <property type="term" value="F:DNA-binding transcription factor activity"/>
    <property type="evidence" value="ECO:0007669"/>
    <property type="project" value="TreeGrafter"/>
</dbReference>
<dbReference type="InterPro" id="IPR001647">
    <property type="entry name" value="HTH_TetR"/>
</dbReference>
<dbReference type="SUPFAM" id="SSF48498">
    <property type="entry name" value="Tetracyclin repressor-like, C-terminal domain"/>
    <property type="match status" value="1"/>
</dbReference>
<proteinExistence type="predicted"/>
<comment type="caution">
    <text evidence="7">The sequence shown here is derived from an EMBL/GenBank/DDBJ whole genome shotgun (WGS) entry which is preliminary data.</text>
</comment>
<dbReference type="InterPro" id="IPR039538">
    <property type="entry name" value="BetI_C"/>
</dbReference>
<keyword evidence="3 5" id="KW-0238">DNA-binding</keyword>
<dbReference type="Pfam" id="PF00440">
    <property type="entry name" value="TetR_N"/>
    <property type="match status" value="1"/>
</dbReference>
<name>A0A2T0R3N9_9ACTN</name>
<keyword evidence="4" id="KW-0804">Transcription</keyword>
<dbReference type="AlphaFoldDB" id="A0A2T0R3N9"/>
<dbReference type="InterPro" id="IPR009057">
    <property type="entry name" value="Homeodomain-like_sf"/>
</dbReference>
<dbReference type="PROSITE" id="PS50977">
    <property type="entry name" value="HTH_TETR_2"/>
    <property type="match status" value="1"/>
</dbReference>
<evidence type="ECO:0000313" key="7">
    <source>
        <dbReference type="EMBL" id="PRY14672.1"/>
    </source>
</evidence>
<keyword evidence="1" id="KW-0678">Repressor</keyword>
<dbReference type="SUPFAM" id="SSF46689">
    <property type="entry name" value="Homeodomain-like"/>
    <property type="match status" value="1"/>
</dbReference>
<dbReference type="Pfam" id="PF13977">
    <property type="entry name" value="TetR_C_6"/>
    <property type="match status" value="1"/>
</dbReference>
<keyword evidence="2" id="KW-0805">Transcription regulation</keyword>
<evidence type="ECO:0000256" key="3">
    <source>
        <dbReference type="ARBA" id="ARBA00023125"/>
    </source>
</evidence>
<dbReference type="Proteomes" id="UP000238083">
    <property type="component" value="Unassembled WGS sequence"/>
</dbReference>
<evidence type="ECO:0000256" key="4">
    <source>
        <dbReference type="ARBA" id="ARBA00023163"/>
    </source>
</evidence>
<evidence type="ECO:0000259" key="6">
    <source>
        <dbReference type="PROSITE" id="PS50977"/>
    </source>
</evidence>
<dbReference type="InterPro" id="IPR036271">
    <property type="entry name" value="Tet_transcr_reg_TetR-rel_C_sf"/>
</dbReference>
<dbReference type="Gene3D" id="1.10.357.10">
    <property type="entry name" value="Tetracycline Repressor, domain 2"/>
    <property type="match status" value="1"/>
</dbReference>
<gene>
    <name evidence="7" type="ORF">CLV37_106231</name>
</gene>
<dbReference type="GO" id="GO:0000976">
    <property type="term" value="F:transcription cis-regulatory region binding"/>
    <property type="evidence" value="ECO:0007669"/>
    <property type="project" value="TreeGrafter"/>
</dbReference>